<evidence type="ECO:0000313" key="2">
    <source>
        <dbReference type="EMBL" id="RPJ67662.1"/>
    </source>
</evidence>
<protein>
    <recommendedName>
        <fullName evidence="1">DNA topoisomerase type IA zn finger domain-containing protein</fullName>
    </recommendedName>
</protein>
<sequence length="84" mass="9432">MFSGIFSQQAIDFAFDKPVTLIDGNELLSPVHYMQTEPKAAMTTQVVCPKCGNELVERQAKRGPHTGNIFLGCSNFPRCRYIEH</sequence>
<organism evidence="2 3">
    <name type="scientific">Alteromonas sediminis</name>
    <dbReference type="NCBI Taxonomy" id="2259342"/>
    <lineage>
        <taxon>Bacteria</taxon>
        <taxon>Pseudomonadati</taxon>
        <taxon>Pseudomonadota</taxon>
        <taxon>Gammaproteobacteria</taxon>
        <taxon>Alteromonadales</taxon>
        <taxon>Alteromonadaceae</taxon>
        <taxon>Alteromonas/Salinimonas group</taxon>
        <taxon>Alteromonas</taxon>
    </lineage>
</organism>
<dbReference type="GO" id="GO:0006265">
    <property type="term" value="P:DNA topological change"/>
    <property type="evidence" value="ECO:0007669"/>
    <property type="project" value="InterPro"/>
</dbReference>
<dbReference type="AlphaFoldDB" id="A0A3N5Y1T1"/>
<feature type="domain" description="DNA topoisomerase type IA zn finger" evidence="1">
    <location>
        <begin position="46"/>
        <end position="83"/>
    </location>
</feature>
<dbReference type="Pfam" id="PF01396">
    <property type="entry name" value="Zn_ribbon_Top1"/>
    <property type="match status" value="1"/>
</dbReference>
<proteinExistence type="predicted"/>
<dbReference type="GO" id="GO:0003916">
    <property type="term" value="F:DNA topoisomerase activity"/>
    <property type="evidence" value="ECO:0007669"/>
    <property type="project" value="InterPro"/>
</dbReference>
<evidence type="ECO:0000313" key="3">
    <source>
        <dbReference type="Proteomes" id="UP000275281"/>
    </source>
</evidence>
<dbReference type="OrthoDB" id="5782056at2"/>
<dbReference type="Gene3D" id="3.30.65.10">
    <property type="entry name" value="Bacterial Topoisomerase I, domain 1"/>
    <property type="match status" value="1"/>
</dbReference>
<dbReference type="GO" id="GO:0003677">
    <property type="term" value="F:DNA binding"/>
    <property type="evidence" value="ECO:0007669"/>
    <property type="project" value="InterPro"/>
</dbReference>
<reference evidence="2 3" key="1">
    <citation type="submission" date="2018-11" db="EMBL/GenBank/DDBJ databases">
        <authorList>
            <person name="Ye M.-Q."/>
            <person name="Du Z.-J."/>
        </authorList>
    </citation>
    <scope>NUCLEOTIDE SEQUENCE [LARGE SCALE GENOMIC DNA]</scope>
    <source>
        <strain evidence="2 3">U0105</strain>
    </source>
</reference>
<comment type="caution">
    <text evidence="2">The sequence shown here is derived from an EMBL/GenBank/DDBJ whole genome shotgun (WGS) entry which is preliminary data.</text>
</comment>
<dbReference type="Proteomes" id="UP000275281">
    <property type="component" value="Unassembled WGS sequence"/>
</dbReference>
<dbReference type="SUPFAM" id="SSF57783">
    <property type="entry name" value="Zinc beta-ribbon"/>
    <property type="match status" value="1"/>
</dbReference>
<gene>
    <name evidence="2" type="ORF">DRW07_06705</name>
</gene>
<dbReference type="GO" id="GO:0005694">
    <property type="term" value="C:chromosome"/>
    <property type="evidence" value="ECO:0007669"/>
    <property type="project" value="InterPro"/>
</dbReference>
<dbReference type="InterPro" id="IPR013498">
    <property type="entry name" value="Topo_IA_Znf"/>
</dbReference>
<name>A0A3N5Y1T1_9ALTE</name>
<evidence type="ECO:0000259" key="1">
    <source>
        <dbReference type="Pfam" id="PF01396"/>
    </source>
</evidence>
<keyword evidence="3" id="KW-1185">Reference proteome</keyword>
<accession>A0A3N5Y1T1</accession>
<dbReference type="EMBL" id="RPOK01000002">
    <property type="protein sequence ID" value="RPJ67662.1"/>
    <property type="molecule type" value="Genomic_DNA"/>
</dbReference>